<evidence type="ECO:0000256" key="7">
    <source>
        <dbReference type="ARBA" id="ARBA00053015"/>
    </source>
</evidence>
<dbReference type="Gene3D" id="3.40.50.300">
    <property type="entry name" value="P-loop containing nucleotide triphosphate hydrolases"/>
    <property type="match status" value="1"/>
</dbReference>
<organism evidence="11">
    <name type="scientific">Pseudoalteromonas translucida KMM 520</name>
    <dbReference type="NCBI Taxonomy" id="1315283"/>
    <lineage>
        <taxon>Bacteria</taxon>
        <taxon>Pseudomonadati</taxon>
        <taxon>Pseudomonadota</taxon>
        <taxon>Gammaproteobacteria</taxon>
        <taxon>Alteromonadales</taxon>
        <taxon>Pseudoalteromonadaceae</taxon>
        <taxon>Pseudoalteromonas</taxon>
    </lineage>
</organism>
<keyword evidence="5" id="KW-0067">ATP-binding</keyword>
<dbReference type="CDD" id="cd05387">
    <property type="entry name" value="BY-kinase"/>
    <property type="match status" value="1"/>
</dbReference>
<evidence type="ECO:0000256" key="8">
    <source>
        <dbReference type="SAM" id="Phobius"/>
    </source>
</evidence>
<dbReference type="InterPro" id="IPR005702">
    <property type="entry name" value="Wzc-like_C"/>
</dbReference>
<name>A0A0U2VAW2_9GAMM</name>
<keyword evidence="8" id="KW-0472">Membrane</keyword>
<dbReference type="AlphaFoldDB" id="A0A0U2VAW2"/>
<dbReference type="GO" id="GO:0042802">
    <property type="term" value="F:identical protein binding"/>
    <property type="evidence" value="ECO:0007669"/>
    <property type="project" value="UniProtKB-ARBA"/>
</dbReference>
<dbReference type="KEGG" id="ptn:PTRA_a0434"/>
<dbReference type="GO" id="GO:0005524">
    <property type="term" value="F:ATP binding"/>
    <property type="evidence" value="ECO:0007669"/>
    <property type="project" value="UniProtKB-KW"/>
</dbReference>
<evidence type="ECO:0000256" key="5">
    <source>
        <dbReference type="ARBA" id="ARBA00022840"/>
    </source>
</evidence>
<keyword evidence="8" id="KW-0812">Transmembrane</keyword>
<dbReference type="FunFam" id="3.40.50.300:FF:000527">
    <property type="entry name" value="Tyrosine-protein kinase etk"/>
    <property type="match status" value="1"/>
</dbReference>
<dbReference type="InterPro" id="IPR025669">
    <property type="entry name" value="AAA_dom"/>
</dbReference>
<evidence type="ECO:0000256" key="6">
    <source>
        <dbReference type="ARBA" id="ARBA00023137"/>
    </source>
</evidence>
<gene>
    <name evidence="11" type="primary">etk-wzc</name>
    <name evidence="11" type="ORF">PTRA_a0434</name>
</gene>
<evidence type="ECO:0000256" key="1">
    <source>
        <dbReference type="ARBA" id="ARBA00008883"/>
    </source>
</evidence>
<feature type="transmembrane region" description="Helical" evidence="8">
    <location>
        <begin position="95"/>
        <end position="115"/>
    </location>
</feature>
<evidence type="ECO:0000256" key="3">
    <source>
        <dbReference type="ARBA" id="ARBA00022741"/>
    </source>
</evidence>
<protein>
    <submittedName>
        <fullName evidence="11">Tyrosine-protein kinase Etk/Wzc</fullName>
    </submittedName>
</protein>
<dbReference type="EMBL" id="CP011034">
    <property type="protein sequence ID" value="ALS31792.1"/>
    <property type="molecule type" value="Genomic_DNA"/>
</dbReference>
<dbReference type="InterPro" id="IPR027417">
    <property type="entry name" value="P-loop_NTPase"/>
</dbReference>
<keyword evidence="3" id="KW-0547">Nucleotide-binding</keyword>
<keyword evidence="4 11" id="KW-0418">Kinase</keyword>
<accession>A0A0U2VAW2</accession>
<dbReference type="Proteomes" id="UP000065261">
    <property type="component" value="Chromosome I"/>
</dbReference>
<keyword evidence="6" id="KW-0829">Tyrosine-protein kinase</keyword>
<evidence type="ECO:0000259" key="9">
    <source>
        <dbReference type="Pfam" id="PF13614"/>
    </source>
</evidence>
<evidence type="ECO:0000259" key="10">
    <source>
        <dbReference type="Pfam" id="PF13807"/>
    </source>
</evidence>
<dbReference type="GO" id="GO:0004713">
    <property type="term" value="F:protein tyrosine kinase activity"/>
    <property type="evidence" value="ECO:0007669"/>
    <property type="project" value="UniProtKB-KW"/>
</dbReference>
<feature type="domain" description="Tyrosine-protein kinase G-rich" evidence="10">
    <location>
        <begin position="36"/>
        <end position="118"/>
    </location>
</feature>
<evidence type="ECO:0000313" key="11">
    <source>
        <dbReference type="EMBL" id="ALS31792.1"/>
    </source>
</evidence>
<dbReference type="GO" id="GO:0005886">
    <property type="term" value="C:plasma membrane"/>
    <property type="evidence" value="ECO:0007669"/>
    <property type="project" value="TreeGrafter"/>
</dbReference>
<feature type="domain" description="AAA" evidence="9">
    <location>
        <begin position="197"/>
        <end position="320"/>
    </location>
</feature>
<keyword evidence="8" id="KW-1133">Transmembrane helix</keyword>
<sequence>MLTDWHYPTYQGLVEQIAAVKEQRKALVGEVGNLPETQQELLRLKRDVEVSNQIYTLLLGKTQELDIVRAGTVGNVRIIDYAEVNTSKPVKPKKALIVVMATMLGGMLGVAIVLVQKAMHKGVEDPSEIEALGIPVYASVPHSEHQDKLAGFNKGRKSKAAKAKSILATDNPADLAVEALRSLRTSLHFAMMEAKNNVIAISGPSPGVGKSFISVNLAVVLAQSGKKVLIVDADMRKGYLQTQFNIEAAEGLSDYLSGRLNLRQVTKATKVEGLSVITRGQIPPNPSELLMHSNFSKFIAELSTAYDLVIIDTPPILAVTDPAIVSAHAGTTLLVTRFGQNHLREIELTRNRFEQNGIDIKGVVFNGVLKKASNAYGYYGYYNYEYKSDA</sequence>
<comment type="catalytic activity">
    <reaction evidence="7">
        <text>L-tyrosyl-[protein] + ATP = O-phospho-L-tyrosyl-[protein] + ADP + H(+)</text>
        <dbReference type="Rhea" id="RHEA:10596"/>
        <dbReference type="Rhea" id="RHEA-COMP:10136"/>
        <dbReference type="Rhea" id="RHEA-COMP:20101"/>
        <dbReference type="ChEBI" id="CHEBI:15378"/>
        <dbReference type="ChEBI" id="CHEBI:30616"/>
        <dbReference type="ChEBI" id="CHEBI:46858"/>
        <dbReference type="ChEBI" id="CHEBI:61978"/>
        <dbReference type="ChEBI" id="CHEBI:456216"/>
    </reaction>
</comment>
<reference evidence="11 12" key="1">
    <citation type="submission" date="2015-03" db="EMBL/GenBank/DDBJ databases">
        <authorList>
            <person name="Murphy D."/>
        </authorList>
    </citation>
    <scope>NUCLEOTIDE SEQUENCE [LARGE SCALE GENOMIC DNA]</scope>
    <source>
        <strain evidence="11 12">KMM 520</strain>
    </source>
</reference>
<dbReference type="NCBIfam" id="TIGR01007">
    <property type="entry name" value="eps_fam"/>
    <property type="match status" value="1"/>
</dbReference>
<evidence type="ECO:0000256" key="2">
    <source>
        <dbReference type="ARBA" id="ARBA00022679"/>
    </source>
</evidence>
<dbReference type="Pfam" id="PF13807">
    <property type="entry name" value="GNVR"/>
    <property type="match status" value="1"/>
</dbReference>
<evidence type="ECO:0000313" key="12">
    <source>
        <dbReference type="Proteomes" id="UP000065261"/>
    </source>
</evidence>
<dbReference type="SUPFAM" id="SSF52540">
    <property type="entry name" value="P-loop containing nucleoside triphosphate hydrolases"/>
    <property type="match status" value="1"/>
</dbReference>
<proteinExistence type="inferred from homology"/>
<evidence type="ECO:0000256" key="4">
    <source>
        <dbReference type="ARBA" id="ARBA00022777"/>
    </source>
</evidence>
<keyword evidence="2" id="KW-0808">Transferase</keyword>
<dbReference type="InterPro" id="IPR050445">
    <property type="entry name" value="Bact_polysacc_biosynth/exp"/>
</dbReference>
<dbReference type="PANTHER" id="PTHR32309">
    <property type="entry name" value="TYROSINE-PROTEIN KINASE"/>
    <property type="match status" value="1"/>
</dbReference>
<dbReference type="InterPro" id="IPR032807">
    <property type="entry name" value="GNVR"/>
</dbReference>
<dbReference type="PATRIC" id="fig|1315283.4.peg.386"/>
<dbReference type="Pfam" id="PF13614">
    <property type="entry name" value="AAA_31"/>
    <property type="match status" value="1"/>
</dbReference>
<comment type="similarity">
    <text evidence="1">Belongs to the etk/wzc family.</text>
</comment>
<dbReference type="PANTHER" id="PTHR32309:SF32">
    <property type="entry name" value="TYROSINE-PROTEIN KINASE ETK-RELATED"/>
    <property type="match status" value="1"/>
</dbReference>